<proteinExistence type="predicted"/>
<organism evidence="1 2">
    <name type="scientific">Thiohalorhabdus methylotrophus</name>
    <dbReference type="NCBI Taxonomy" id="3242694"/>
    <lineage>
        <taxon>Bacteria</taxon>
        <taxon>Pseudomonadati</taxon>
        <taxon>Pseudomonadota</taxon>
        <taxon>Gammaproteobacteria</taxon>
        <taxon>Thiohalorhabdales</taxon>
        <taxon>Thiohalorhabdaceae</taxon>
        <taxon>Thiohalorhabdus</taxon>
    </lineage>
</organism>
<accession>A0ABV4TR23</accession>
<comment type="caution">
    <text evidence="1">The sequence shown here is derived from an EMBL/GenBank/DDBJ whole genome shotgun (WGS) entry which is preliminary data.</text>
</comment>
<gene>
    <name evidence="1" type="ORF">ACERLL_02910</name>
</gene>
<keyword evidence="2" id="KW-1185">Reference proteome</keyword>
<reference evidence="1 2" key="1">
    <citation type="submission" date="2024-08" db="EMBL/GenBank/DDBJ databases">
        <title>Whole-genome sequencing of halo(alkali)philic microorganisms from hypersaline lakes.</title>
        <authorList>
            <person name="Sorokin D.Y."/>
            <person name="Merkel A.Y."/>
            <person name="Messina E."/>
            <person name="Yakimov M."/>
        </authorList>
    </citation>
    <scope>NUCLEOTIDE SEQUENCE [LARGE SCALE GENOMIC DNA]</scope>
    <source>
        <strain evidence="1 2">Cl-TMA</strain>
    </source>
</reference>
<name>A0ABV4TR23_9GAMM</name>
<dbReference type="RefSeq" id="WP_373654562.1">
    <property type="nucleotide sequence ID" value="NZ_JBGUAW010000002.1"/>
</dbReference>
<protein>
    <submittedName>
        <fullName evidence="1">Type II toxin-antitoxin system Phd/YefM family antitoxin</fullName>
    </submittedName>
</protein>
<evidence type="ECO:0000313" key="1">
    <source>
        <dbReference type="EMBL" id="MFA9459775.1"/>
    </source>
</evidence>
<evidence type="ECO:0000313" key="2">
    <source>
        <dbReference type="Proteomes" id="UP001575181"/>
    </source>
</evidence>
<sequence>MIARAGKPYLDLVPHRECTEPRAPGWFKGRIHMAEDFDATPEEVIRDFEDG</sequence>
<dbReference type="Proteomes" id="UP001575181">
    <property type="component" value="Unassembled WGS sequence"/>
</dbReference>
<dbReference type="EMBL" id="JBGUAW010000002">
    <property type="protein sequence ID" value="MFA9459775.1"/>
    <property type="molecule type" value="Genomic_DNA"/>
</dbReference>